<keyword evidence="8 9" id="KW-0143">Chaperone</keyword>
<organism evidence="13 14">
    <name type="scientific">Qipengyuania nanhaisediminis</name>
    <dbReference type="NCBI Taxonomy" id="604088"/>
    <lineage>
        <taxon>Bacteria</taxon>
        <taxon>Pseudomonadati</taxon>
        <taxon>Pseudomonadota</taxon>
        <taxon>Alphaproteobacteria</taxon>
        <taxon>Sphingomonadales</taxon>
        <taxon>Erythrobacteraceae</taxon>
        <taxon>Qipengyuania</taxon>
    </lineage>
</organism>
<dbReference type="STRING" id="604088.SAMN04488060_2791"/>
<dbReference type="SUPFAM" id="SSF53067">
    <property type="entry name" value="Actin-like ATPase domain"/>
    <property type="match status" value="2"/>
</dbReference>
<sequence length="641" mass="68909">MAKVIGIDLGTTNSCVAVMDGGKPKVIENSEGARTTPSIVAFTKDGERLIGQPAKRQAVTNPDNTVFAVKRLIGRRFDDPVTKKDTELVPYDIVKGKNGDAWVKAGGEEYSPSQISAFILQKMKETAESYLGETVEQAVITVPAYFNDAQRQATKDAGQIAGLEVLRIINEPTAAALAYGLDKDDGKTIAVYDLGGGTFDVSILEIGDGVFEVKSTNGDTFLGGEDFDSAIVEWLADQFKKKENMDLRTDKLALQRLKEAAEKAKIELSSAQTTEVNLPFITARMEGGSSTPLHLVETISRSDLEKMVGDLIQRTLEPCKKALADAGVSKDEIDEVIMVGGMTRMPKVREVVEGFFGSKPHTGVNPDEVVAMGAAIQAGVLQGDVKDVLLLDVTPLSLGIETLGGVFTRMIDRNTTIPTKKTQTYSTAEDNQQAVTIRVFQGEREMAADNKLLGQFDLVGIPAAPRGVPQIEVTFDIDANGIVNVSAKDKGTGKEQQIRIQASGGLTDADIEQMVQDAEKFADEDKKRKEGAEARNQADSLVHATEKQLEEHGDKIDASLKSEVEEKVAALKTALEGDDAADINAKAQDLSQSAMKMGQSIYEQEQAKASADAPSEDGGDAGNDEEVVDAEFSEVDEDAKN</sequence>
<keyword evidence="5 9" id="KW-0547">Nucleotide-binding</keyword>
<evidence type="ECO:0000313" key="14">
    <source>
        <dbReference type="Proteomes" id="UP000199331"/>
    </source>
</evidence>
<feature type="coiled-coil region" evidence="11">
    <location>
        <begin position="247"/>
        <end position="274"/>
    </location>
</feature>
<dbReference type="RefSeq" id="WP_090483058.1">
    <property type="nucleotide sequence ID" value="NZ_FOWZ01000005.1"/>
</dbReference>
<evidence type="ECO:0000256" key="9">
    <source>
        <dbReference type="HAMAP-Rule" id="MF_00332"/>
    </source>
</evidence>
<dbReference type="NCBIfam" id="NF001413">
    <property type="entry name" value="PRK00290.1"/>
    <property type="match status" value="1"/>
</dbReference>
<evidence type="ECO:0000256" key="10">
    <source>
        <dbReference type="RuleBase" id="RU003322"/>
    </source>
</evidence>
<comment type="similarity">
    <text evidence="2 9 10">Belongs to the heat shock protein 70 family.</text>
</comment>
<evidence type="ECO:0000256" key="6">
    <source>
        <dbReference type="ARBA" id="ARBA00022840"/>
    </source>
</evidence>
<dbReference type="InterPro" id="IPR012725">
    <property type="entry name" value="Chaperone_DnaK"/>
</dbReference>
<evidence type="ECO:0000313" key="13">
    <source>
        <dbReference type="EMBL" id="SFP41910.1"/>
    </source>
</evidence>
<feature type="modified residue" description="Phosphothreonine; by autocatalysis" evidence="9">
    <location>
        <position position="198"/>
    </location>
</feature>
<keyword evidence="4 9" id="KW-0597">Phosphoprotein</keyword>
<dbReference type="InterPro" id="IPR018181">
    <property type="entry name" value="Heat_shock_70_CS"/>
</dbReference>
<dbReference type="Gene3D" id="2.60.34.10">
    <property type="entry name" value="Substrate Binding Domain Of DNAk, Chain A, domain 1"/>
    <property type="match status" value="1"/>
</dbReference>
<dbReference type="GO" id="GO:0140662">
    <property type="term" value="F:ATP-dependent protein folding chaperone"/>
    <property type="evidence" value="ECO:0007669"/>
    <property type="project" value="InterPro"/>
</dbReference>
<evidence type="ECO:0000256" key="7">
    <source>
        <dbReference type="ARBA" id="ARBA00023016"/>
    </source>
</evidence>
<evidence type="ECO:0000256" key="8">
    <source>
        <dbReference type="ARBA" id="ARBA00023186"/>
    </source>
</evidence>
<evidence type="ECO:0000256" key="2">
    <source>
        <dbReference type="ARBA" id="ARBA00007381"/>
    </source>
</evidence>
<dbReference type="FunFam" id="3.30.420.40:FF:000004">
    <property type="entry name" value="Molecular chaperone DnaK"/>
    <property type="match status" value="1"/>
</dbReference>
<dbReference type="FunFam" id="2.60.34.10:FF:000014">
    <property type="entry name" value="Chaperone protein DnaK HSP70"/>
    <property type="match status" value="1"/>
</dbReference>
<dbReference type="PANTHER" id="PTHR19375">
    <property type="entry name" value="HEAT SHOCK PROTEIN 70KDA"/>
    <property type="match status" value="1"/>
</dbReference>
<dbReference type="SUPFAM" id="SSF100920">
    <property type="entry name" value="Heat shock protein 70kD (HSP70), peptide-binding domain"/>
    <property type="match status" value="1"/>
</dbReference>
<feature type="region of interest" description="Disordered" evidence="12">
    <location>
        <begin position="521"/>
        <end position="541"/>
    </location>
</feature>
<evidence type="ECO:0000256" key="5">
    <source>
        <dbReference type="ARBA" id="ARBA00022741"/>
    </source>
</evidence>
<dbReference type="FunFam" id="3.30.420.40:FF:000020">
    <property type="entry name" value="Chaperone protein HscA homolog"/>
    <property type="match status" value="1"/>
</dbReference>
<evidence type="ECO:0000256" key="3">
    <source>
        <dbReference type="ARBA" id="ARBA00014415"/>
    </source>
</evidence>
<evidence type="ECO:0000256" key="11">
    <source>
        <dbReference type="SAM" id="Coils"/>
    </source>
</evidence>
<reference evidence="14" key="1">
    <citation type="submission" date="2016-10" db="EMBL/GenBank/DDBJ databases">
        <authorList>
            <person name="Varghese N."/>
            <person name="Submissions S."/>
        </authorList>
    </citation>
    <scope>NUCLEOTIDE SEQUENCE [LARGE SCALE GENOMIC DNA]</scope>
    <source>
        <strain evidence="14">CGMCC 1.7715</strain>
    </source>
</reference>
<keyword evidence="11" id="KW-0175">Coiled coil</keyword>
<dbReference type="InterPro" id="IPR013126">
    <property type="entry name" value="Hsp_70_fam"/>
</dbReference>
<dbReference type="PRINTS" id="PR00301">
    <property type="entry name" value="HEATSHOCK70"/>
</dbReference>
<dbReference type="Proteomes" id="UP000199331">
    <property type="component" value="Unassembled WGS sequence"/>
</dbReference>
<comment type="induction">
    <text evidence="9">By stress conditions e.g. heat shock.</text>
</comment>
<evidence type="ECO:0000256" key="4">
    <source>
        <dbReference type="ARBA" id="ARBA00022553"/>
    </source>
</evidence>
<dbReference type="GO" id="GO:0005524">
    <property type="term" value="F:ATP binding"/>
    <property type="evidence" value="ECO:0007669"/>
    <property type="project" value="UniProtKB-UniRule"/>
</dbReference>
<keyword evidence="6 9" id="KW-0067">ATP-binding</keyword>
<feature type="compositionally biased region" description="Basic and acidic residues" evidence="12">
    <location>
        <begin position="521"/>
        <end position="533"/>
    </location>
</feature>
<dbReference type="InterPro" id="IPR029048">
    <property type="entry name" value="HSP70_C_sf"/>
</dbReference>
<evidence type="ECO:0000256" key="1">
    <source>
        <dbReference type="ARBA" id="ARBA00002290"/>
    </source>
</evidence>
<protein>
    <recommendedName>
        <fullName evidence="3 9">Chaperone protein DnaK</fullName>
    </recommendedName>
    <alternativeName>
        <fullName evidence="9">HSP70</fullName>
    </alternativeName>
    <alternativeName>
        <fullName evidence="9">Heat shock 70 kDa protein</fullName>
    </alternativeName>
    <alternativeName>
        <fullName evidence="9">Heat shock protein 70</fullName>
    </alternativeName>
</protein>
<dbReference type="PROSITE" id="PS01036">
    <property type="entry name" value="HSP70_3"/>
    <property type="match status" value="1"/>
</dbReference>
<feature type="region of interest" description="Disordered" evidence="12">
    <location>
        <begin position="596"/>
        <end position="641"/>
    </location>
</feature>
<dbReference type="HAMAP" id="MF_00332">
    <property type="entry name" value="DnaK"/>
    <property type="match status" value="1"/>
</dbReference>
<dbReference type="GO" id="GO:0005737">
    <property type="term" value="C:cytoplasm"/>
    <property type="evidence" value="ECO:0007669"/>
    <property type="project" value="UniProtKB-ARBA"/>
</dbReference>
<dbReference type="InterPro" id="IPR029047">
    <property type="entry name" value="HSP70_peptide-bd_sf"/>
</dbReference>
<dbReference type="EMBL" id="FOWZ01000005">
    <property type="protein sequence ID" value="SFP41910.1"/>
    <property type="molecule type" value="Genomic_DNA"/>
</dbReference>
<dbReference type="GO" id="GO:0051082">
    <property type="term" value="F:unfolded protein binding"/>
    <property type="evidence" value="ECO:0007669"/>
    <property type="project" value="InterPro"/>
</dbReference>
<dbReference type="Gene3D" id="1.20.1270.10">
    <property type="match status" value="1"/>
</dbReference>
<dbReference type="NCBIfam" id="NF003520">
    <property type="entry name" value="PRK05183.1"/>
    <property type="match status" value="1"/>
</dbReference>
<dbReference type="Gene3D" id="3.90.640.10">
    <property type="entry name" value="Actin, Chain A, domain 4"/>
    <property type="match status" value="1"/>
</dbReference>
<comment type="function">
    <text evidence="1 9">Acts as a chaperone.</text>
</comment>
<dbReference type="OrthoDB" id="9766019at2"/>
<proteinExistence type="evidence at transcript level"/>
<evidence type="ECO:0000256" key="12">
    <source>
        <dbReference type="SAM" id="MobiDB-lite"/>
    </source>
</evidence>
<dbReference type="PROSITE" id="PS00297">
    <property type="entry name" value="HSP70_1"/>
    <property type="match status" value="1"/>
</dbReference>
<dbReference type="PROSITE" id="PS00329">
    <property type="entry name" value="HSP70_2"/>
    <property type="match status" value="1"/>
</dbReference>
<dbReference type="FunFam" id="1.20.1270.10:FF:000001">
    <property type="entry name" value="Molecular chaperone DnaK"/>
    <property type="match status" value="1"/>
</dbReference>
<dbReference type="SUPFAM" id="SSF100934">
    <property type="entry name" value="Heat shock protein 70kD (HSP70), C-terminal subdomain"/>
    <property type="match status" value="1"/>
</dbReference>
<dbReference type="FunFam" id="3.90.640.10:FF:000003">
    <property type="entry name" value="Molecular chaperone DnaK"/>
    <property type="match status" value="1"/>
</dbReference>
<keyword evidence="14" id="KW-1185">Reference proteome</keyword>
<dbReference type="Pfam" id="PF00012">
    <property type="entry name" value="HSP70"/>
    <property type="match status" value="1"/>
</dbReference>
<dbReference type="InterPro" id="IPR043129">
    <property type="entry name" value="ATPase_NBD"/>
</dbReference>
<feature type="compositionally biased region" description="Acidic residues" evidence="12">
    <location>
        <begin position="614"/>
        <end position="641"/>
    </location>
</feature>
<keyword evidence="7 9" id="KW-0346">Stress response</keyword>
<gene>
    <name evidence="9" type="primary">dnaK</name>
    <name evidence="13" type="ORF">SAMN04488060_2791</name>
</gene>
<dbReference type="NCBIfam" id="TIGR02350">
    <property type="entry name" value="prok_dnaK"/>
    <property type="match status" value="1"/>
</dbReference>
<accession>A0A1I5Q7A0</accession>
<dbReference type="Gene3D" id="3.30.420.40">
    <property type="match status" value="2"/>
</dbReference>
<dbReference type="AlphaFoldDB" id="A0A1I5Q7A0"/>
<name>A0A1I5Q7A0_9SPHN</name>